<feature type="domain" description="Calx-beta" evidence="5">
    <location>
        <begin position="1247"/>
        <end position="1346"/>
    </location>
</feature>
<dbReference type="SMART" id="SM00237">
    <property type="entry name" value="Calx_beta"/>
    <property type="match status" value="2"/>
</dbReference>
<dbReference type="InterPro" id="IPR028974">
    <property type="entry name" value="TSP_type-3_rpt"/>
</dbReference>
<dbReference type="InterPro" id="IPR026919">
    <property type="entry name" value="ADGRV1"/>
</dbReference>
<dbReference type="GO" id="GO:0005737">
    <property type="term" value="C:cytoplasm"/>
    <property type="evidence" value="ECO:0007669"/>
    <property type="project" value="TreeGrafter"/>
</dbReference>
<dbReference type="Pfam" id="PF24346">
    <property type="entry name" value="DUF7507"/>
    <property type="match status" value="1"/>
</dbReference>
<dbReference type="GO" id="GO:0016020">
    <property type="term" value="C:membrane"/>
    <property type="evidence" value="ECO:0007669"/>
    <property type="project" value="InterPro"/>
</dbReference>
<feature type="chain" id="PRO_5020857496" evidence="4">
    <location>
        <begin position="24"/>
        <end position="1495"/>
    </location>
</feature>
<organism evidence="6 7">
    <name type="scientific">Leeuwenhoekiella aestuarii</name>
    <dbReference type="NCBI Taxonomy" id="2249426"/>
    <lineage>
        <taxon>Bacteria</taxon>
        <taxon>Pseudomonadati</taxon>
        <taxon>Bacteroidota</taxon>
        <taxon>Flavobacteriia</taxon>
        <taxon>Flavobacteriales</taxon>
        <taxon>Flavobacteriaceae</taxon>
        <taxon>Leeuwenhoekiella</taxon>
    </lineage>
</organism>
<dbReference type="GO" id="GO:0004930">
    <property type="term" value="F:G protein-coupled receptor activity"/>
    <property type="evidence" value="ECO:0007669"/>
    <property type="project" value="InterPro"/>
</dbReference>
<gene>
    <name evidence="6" type="ORF">DSM04_1071</name>
</gene>
<evidence type="ECO:0000256" key="4">
    <source>
        <dbReference type="SAM" id="SignalP"/>
    </source>
</evidence>
<dbReference type="PANTHER" id="PTHR46682:SF1">
    <property type="entry name" value="ADHESION G-PROTEIN COUPLED RECEPTOR V1"/>
    <property type="match status" value="1"/>
</dbReference>
<dbReference type="GO" id="GO:0010855">
    <property type="term" value="F:adenylate cyclase inhibitor activity"/>
    <property type="evidence" value="ECO:0007669"/>
    <property type="project" value="TreeGrafter"/>
</dbReference>
<dbReference type="InterPro" id="IPR008969">
    <property type="entry name" value="CarboxyPept-like_regulatory"/>
</dbReference>
<evidence type="ECO:0000256" key="3">
    <source>
        <dbReference type="ARBA" id="ARBA00022837"/>
    </source>
</evidence>
<evidence type="ECO:0000259" key="5">
    <source>
        <dbReference type="SMART" id="SM00237"/>
    </source>
</evidence>
<dbReference type="GO" id="GO:0005509">
    <property type="term" value="F:calcium ion binding"/>
    <property type="evidence" value="ECO:0007669"/>
    <property type="project" value="InterPro"/>
</dbReference>
<keyword evidence="7" id="KW-1185">Reference proteome</keyword>
<protein>
    <submittedName>
        <fullName evidence="6">Calx-beta domain-containing protein</fullName>
    </submittedName>
</protein>
<dbReference type="Pfam" id="PF17963">
    <property type="entry name" value="Big_9"/>
    <property type="match status" value="1"/>
</dbReference>
<feature type="signal peptide" evidence="4">
    <location>
        <begin position="1"/>
        <end position="23"/>
    </location>
</feature>
<feature type="non-terminal residue" evidence="6">
    <location>
        <position position="1495"/>
    </location>
</feature>
<dbReference type="Gene3D" id="4.10.1080.10">
    <property type="entry name" value="TSP type-3 repeat"/>
    <property type="match status" value="1"/>
</dbReference>
<dbReference type="Gene3D" id="2.60.40.3440">
    <property type="match status" value="1"/>
</dbReference>
<dbReference type="SUPFAM" id="SSF141072">
    <property type="entry name" value="CalX-like"/>
    <property type="match status" value="2"/>
</dbReference>
<accession>A0A4Q0NS07</accession>
<dbReference type="GO" id="GO:0071277">
    <property type="term" value="P:cellular response to calcium ion"/>
    <property type="evidence" value="ECO:0007669"/>
    <property type="project" value="TreeGrafter"/>
</dbReference>
<evidence type="ECO:0000256" key="1">
    <source>
        <dbReference type="ARBA" id="ARBA00022729"/>
    </source>
</evidence>
<comment type="caution">
    <text evidence="6">The sequence shown here is derived from an EMBL/GenBank/DDBJ whole genome shotgun (WGS) entry which is preliminary data.</text>
</comment>
<dbReference type="SUPFAM" id="SSF49464">
    <property type="entry name" value="Carboxypeptidase regulatory domain-like"/>
    <property type="match status" value="1"/>
</dbReference>
<evidence type="ECO:0000313" key="6">
    <source>
        <dbReference type="EMBL" id="RXG12236.1"/>
    </source>
</evidence>
<dbReference type="InterPro" id="IPR055354">
    <property type="entry name" value="DUF7507"/>
</dbReference>
<dbReference type="InterPro" id="IPR038081">
    <property type="entry name" value="CalX-like_sf"/>
</dbReference>
<dbReference type="SUPFAM" id="SSF103647">
    <property type="entry name" value="TSP type-3 repeat"/>
    <property type="match status" value="1"/>
</dbReference>
<feature type="domain" description="Calx-beta" evidence="5">
    <location>
        <begin position="1361"/>
        <end position="1460"/>
    </location>
</feature>
<keyword evidence="1 4" id="KW-0732">Signal</keyword>
<evidence type="ECO:0000256" key="2">
    <source>
        <dbReference type="ARBA" id="ARBA00022737"/>
    </source>
</evidence>
<keyword evidence="2" id="KW-0677">Repeat</keyword>
<name>A0A4Q0NS07_9FLAO</name>
<evidence type="ECO:0000313" key="7">
    <source>
        <dbReference type="Proteomes" id="UP000289821"/>
    </source>
</evidence>
<sequence length="1495" mass="158925">MNNLKSKIHSLLFLVSLSLGWFAGGDLYAQCDGYTDAAPNSGNFTFRSGKKYAFKSASPKTVNLGDVNFENGSAICVGPNVKLIIQNNVNSSGSITINVEGELQFNQSVNISANVDMIIAEGGLFQTGNTGTTDFSLGGVGTNEILNNGTIKVGVLTFNNGSAKNTIDNNGNLVINRNINISGDTEFRNQKNIFVGASFNCNAKTVYVNCGRIETITGFNLGGGRVVNTGSFISGNGSIDFGSATSRFENYGVVQVEQINFSGVDNALYGGFYNEGSVVLDNNFQSSGNIMGPDDSSKLGYFELGNASTLNSGTVGPNLNFKRKTGTSNAGTVFGGNNRSLTYKSGVVYDCQSGKCSAEKVTSGLPCPDLSGNFPAISLSKTGILQDENGDSRTQLNETIKYTFVITNTGKKTLSALKIQDDRLGLGVISVSGSLSPGQSKTVERSYVVKSTDLVAGYVSNKATVRGVDDLNNEVTDSDSSDVFLNNFCSGVDTDGDGIPDNCDDDDDNDGILDADEGNASTAVLANPSQRTVDGLNQTGMGVFPLKPNGSKSLPNGGVTLSMLEGFKPTTSSRDEQQWRIYQPPPVVNSTININGGDVEFATKYLDLRGVPRGAYERKIKIDYGLAAQDLSSDSTEEYTYIIGIAGLGGYEYQSQGGEFGVDISSVPLRVIGNVDVYATGLYSDFSGQNPPEKNQIGNTVSTSPPYSIRSNGYTFFYVSRDAASFEIEFKGRDPHGFIFGVLTETYRDTDGDGVVDSKDKDSDGDGCPDAIEGAGTFNKNDLTADLNLANTPAGVDENGVPTIAGAPQANTQAVIDRVISACYTPTAVDDFRQVSLNTALNIDVLANDDFGNDGPSASEPLIITQQPNNGSVVIYNNDTPSDFSDDTIIYTPNQDYTGIDTLKYKIIDLDGDESDATVEVDVKDVIVVPPGERGCDCAPLYGGTRFLNPTLISGTAGQEGAVYRFSNVFTDSPDTIDALVRIEALRNGATLQSIDVPGGSGGLGVNNNFQPQLRSSNSGDQNIEFDITFVESGGSYGDEVLISFFATPFDIDGDSQRTREYAELTLSDAYYKSQNNLINIERKANSVRGTARNASTAPGGDISVDPRYTFSTYYEGRSSLKYIIGKDNGNIDRYYSLAFSNANYKNPESTIVTAPVICGNVFDEDGKPLSKVEIKIEGNNGASKVLTTDSSGSYRYVTSDLDAFNDVTYTITQTDLDAYFSISDVDGENDNQIIRKINLQSSCNNNFVDALDPSIKIEDVTVNEGEKANFKITLSRASSEDIIVDYATADDDPLTVSSAVAGEDYSQNSSQITIPAGSLFSENISIATLEDDIYELDETFNLNLTPVGDNINISESTLSAVGTILDDASKVLTVSIADAAAVTEGENAVFAVNLNRPSSEDVTVTFTTAGVTATKGVDYTDPNPLSVVIPAGDTSANILVSTLEDELFESSETFEVVLTEAISPISTTPLTITDDTGLGTILDDASKVLTVSIA</sequence>
<dbReference type="Proteomes" id="UP000289821">
    <property type="component" value="Unassembled WGS sequence"/>
</dbReference>
<dbReference type="EMBL" id="QOVI01000007">
    <property type="protein sequence ID" value="RXG12236.1"/>
    <property type="molecule type" value="Genomic_DNA"/>
</dbReference>
<proteinExistence type="predicted"/>
<reference evidence="6 7" key="1">
    <citation type="submission" date="2018-07" db="EMBL/GenBank/DDBJ databases">
        <title>Leeuwenhoekiella genomics.</title>
        <authorList>
            <person name="Tahon G."/>
            <person name="Willems A."/>
        </authorList>
    </citation>
    <scope>NUCLEOTIDE SEQUENCE [LARGE SCALE GENOMIC DNA]</scope>
    <source>
        <strain evidence="6 7">R-50232</strain>
    </source>
</reference>
<dbReference type="InterPro" id="IPR003644">
    <property type="entry name" value="Calx_beta"/>
</dbReference>
<keyword evidence="3" id="KW-0106">Calcium</keyword>
<dbReference type="GO" id="GO:0001965">
    <property type="term" value="F:G-protein alpha-subunit binding"/>
    <property type="evidence" value="ECO:0007669"/>
    <property type="project" value="TreeGrafter"/>
</dbReference>
<dbReference type="Gene3D" id="2.60.40.2030">
    <property type="match status" value="2"/>
</dbReference>
<dbReference type="PANTHER" id="PTHR46682">
    <property type="entry name" value="ADHESION G-PROTEIN COUPLED RECEPTOR V1"/>
    <property type="match status" value="1"/>
</dbReference>
<dbReference type="Pfam" id="PF03160">
    <property type="entry name" value="Calx-beta"/>
    <property type="match status" value="2"/>
</dbReference>